<comment type="caution">
    <text evidence="3">The sequence shown here is derived from an EMBL/GenBank/DDBJ whole genome shotgun (WGS) entry which is preliminary data.</text>
</comment>
<accession>K6GHP3</accession>
<proteinExistence type="predicted"/>
<reference evidence="3 4" key="1">
    <citation type="submission" date="2012-07" db="EMBL/GenBank/DDBJ databases">
        <title>Draft genome sequence of Desulfovibrio magneticus str. Maddingley MBC34 obtained from a metagenomic sequence of a methanogenic enrichment isolated from coal-seam formation water in Victoria, Australia.</title>
        <authorList>
            <person name="Greenfield P."/>
            <person name="Hendry P."/>
            <person name="Li D."/>
            <person name="Rosewarne C.P."/>
            <person name="Tran-Dinh N."/>
            <person name="Elbourne L.D.H."/>
            <person name="Paulsen I.T."/>
            <person name="Midgley D.J."/>
        </authorList>
    </citation>
    <scope>NUCLEOTIDE SEQUENCE [LARGE SCALE GENOMIC DNA]</scope>
    <source>
        <strain evidence="4">Maddingley MBC34</strain>
    </source>
</reference>
<evidence type="ECO:0000259" key="2">
    <source>
        <dbReference type="Pfam" id="PF03629"/>
    </source>
</evidence>
<evidence type="ECO:0000313" key="4">
    <source>
        <dbReference type="Proteomes" id="UP000006272"/>
    </source>
</evidence>
<name>K6GHP3_9BACT</name>
<organism evidence="3 4">
    <name type="scientific">Solidesulfovibrio magneticus str. Maddingley MBC34</name>
    <dbReference type="NCBI Taxonomy" id="1206767"/>
    <lineage>
        <taxon>Bacteria</taxon>
        <taxon>Pseudomonadati</taxon>
        <taxon>Thermodesulfobacteriota</taxon>
        <taxon>Desulfovibrionia</taxon>
        <taxon>Desulfovibrionales</taxon>
        <taxon>Desulfovibrionaceae</taxon>
        <taxon>Solidesulfovibrio</taxon>
    </lineage>
</organism>
<gene>
    <name evidence="3" type="ORF">B193_0691</name>
</gene>
<evidence type="ECO:0000313" key="3">
    <source>
        <dbReference type="EMBL" id="EKO40604.1"/>
    </source>
</evidence>
<feature type="domain" description="Sialate O-acetylesterase" evidence="2">
    <location>
        <begin position="173"/>
        <end position="255"/>
    </location>
</feature>
<evidence type="ECO:0000256" key="1">
    <source>
        <dbReference type="ARBA" id="ARBA00022801"/>
    </source>
</evidence>
<dbReference type="PATRIC" id="fig|1206767.3.peg.654"/>
<dbReference type="Pfam" id="PF03629">
    <property type="entry name" value="SASA"/>
    <property type="match status" value="1"/>
</dbReference>
<keyword evidence="1" id="KW-0378">Hydrolase</keyword>
<protein>
    <recommendedName>
        <fullName evidence="2">Sialate O-acetylesterase domain-containing protein</fullName>
    </recommendedName>
</protein>
<dbReference type="AlphaFoldDB" id="K6GHP3"/>
<dbReference type="GO" id="GO:0016788">
    <property type="term" value="F:hydrolase activity, acting on ester bonds"/>
    <property type="evidence" value="ECO:0007669"/>
    <property type="project" value="UniProtKB-ARBA"/>
</dbReference>
<dbReference type="EMBL" id="ALAO01000061">
    <property type="protein sequence ID" value="EKO40604.1"/>
    <property type="molecule type" value="Genomic_DNA"/>
</dbReference>
<dbReference type="Gene3D" id="3.40.50.1110">
    <property type="entry name" value="SGNH hydrolase"/>
    <property type="match status" value="1"/>
</dbReference>
<dbReference type="InterPro" id="IPR036514">
    <property type="entry name" value="SGNH_hydro_sf"/>
</dbReference>
<sequence length="340" mass="35512">MPLPRDFFRPQSEQTFTESRRPVHRLTLGLAGLAALAVLAGLAGLAVSDEAGPTPARRSLAAVQDRYAGRLPDPPQTGELAVYAGAPGEPALDCAALSQGRTMVALVFGQSNASNTVDPGYESVRPVYAFADGVCTKARDALPGATGTKGSSWPRLGDKLIAGGFYDAVIFANIARGGSSILEWGPGGRHNAVLLASLDALAKAGLPPTHVLLHQGEADCALGVAAPDYAAMLDAVIAQIQSKVGPETDVVVARTSQYFDLVCGDAANPACFKTCPALTQAQTAAADPKRHVLSGPDTDRLVPFAERNDGYHFTAQAADRFADAWLPQLSRSEAAARRLQ</sequence>
<dbReference type="InterPro" id="IPR005181">
    <property type="entry name" value="SASA"/>
</dbReference>
<dbReference type="SUPFAM" id="SSF52266">
    <property type="entry name" value="SGNH hydrolase"/>
    <property type="match status" value="1"/>
</dbReference>
<dbReference type="Proteomes" id="UP000006272">
    <property type="component" value="Unassembled WGS sequence"/>
</dbReference>